<dbReference type="Gene3D" id="2.40.10.120">
    <property type="match status" value="1"/>
</dbReference>
<keyword evidence="9" id="KW-0053">Apoptosis</keyword>
<evidence type="ECO:0000313" key="19">
    <source>
        <dbReference type="Proteomes" id="UP001474421"/>
    </source>
</evidence>
<accession>A0AAW1B8X9</accession>
<evidence type="ECO:0000256" key="3">
    <source>
        <dbReference type="ARBA" id="ARBA00004569"/>
    </source>
</evidence>
<dbReference type="Pfam" id="PF17820">
    <property type="entry name" value="PDZ_6"/>
    <property type="match status" value="1"/>
</dbReference>
<dbReference type="GO" id="GO:0006508">
    <property type="term" value="P:proteolysis"/>
    <property type="evidence" value="ECO:0007669"/>
    <property type="project" value="UniProtKB-KW"/>
</dbReference>
<dbReference type="InterPro" id="IPR036034">
    <property type="entry name" value="PDZ_sf"/>
</dbReference>
<keyword evidence="13" id="KW-1133">Transmembrane helix</keyword>
<protein>
    <recommendedName>
        <fullName evidence="6">Serine protease HTRA2, mitochondrial</fullName>
        <ecNumber evidence="5">3.4.21.108</ecNumber>
    </recommendedName>
</protein>
<evidence type="ECO:0000256" key="6">
    <source>
        <dbReference type="ARBA" id="ARBA00016929"/>
    </source>
</evidence>
<dbReference type="CDD" id="cd06785">
    <property type="entry name" value="cpPDZ_HtrA-like"/>
    <property type="match status" value="1"/>
</dbReference>
<comment type="catalytic activity">
    <reaction evidence="1">
        <text>Cleavage of non-polar aliphatic amino-acids at the P1 position, with a preference for Val, Ile and Met. At the P2 and P3 positions, Arg is selected most strongly with a secondary preference for other hydrophilic residues.</text>
        <dbReference type="EC" id="3.4.21.108"/>
    </reaction>
</comment>
<dbReference type="Gene3D" id="2.30.42.10">
    <property type="match status" value="1"/>
</dbReference>
<proteinExistence type="inferred from homology"/>
<dbReference type="InterPro" id="IPR001940">
    <property type="entry name" value="Peptidase_S1C"/>
</dbReference>
<dbReference type="GO" id="GO:0005758">
    <property type="term" value="C:mitochondrial intermembrane space"/>
    <property type="evidence" value="ECO:0007669"/>
    <property type="project" value="UniProtKB-SubCell"/>
</dbReference>
<dbReference type="SUPFAM" id="SSF50494">
    <property type="entry name" value="Trypsin-like serine proteases"/>
    <property type="match status" value="1"/>
</dbReference>
<dbReference type="Pfam" id="PF13365">
    <property type="entry name" value="Trypsin_2"/>
    <property type="match status" value="1"/>
</dbReference>
<evidence type="ECO:0000256" key="15">
    <source>
        <dbReference type="ARBA" id="ARBA00023136"/>
    </source>
</evidence>
<keyword evidence="7 18" id="KW-0645">Protease</keyword>
<reference evidence="18 19" key="1">
    <citation type="journal article" date="2024" name="Proc. Natl. Acad. Sci. U.S.A.">
        <title>The genetic regulatory architecture and epigenomic basis for age-related changes in rattlesnake venom.</title>
        <authorList>
            <person name="Hogan M.P."/>
            <person name="Holding M.L."/>
            <person name="Nystrom G.S."/>
            <person name="Colston T.J."/>
            <person name="Bartlett D.A."/>
            <person name="Mason A.J."/>
            <person name="Ellsworth S.A."/>
            <person name="Rautsaw R.M."/>
            <person name="Lawrence K.C."/>
            <person name="Strickland J.L."/>
            <person name="He B."/>
            <person name="Fraser P."/>
            <person name="Margres M.J."/>
            <person name="Gilbert D.M."/>
            <person name="Gibbs H.L."/>
            <person name="Parkinson C.L."/>
            <person name="Rokyta D.R."/>
        </authorList>
    </citation>
    <scope>NUCLEOTIDE SEQUENCE [LARGE SCALE GENOMIC DNA]</scope>
    <source>
        <strain evidence="18">DRR0105</strain>
    </source>
</reference>
<dbReference type="SUPFAM" id="SSF50156">
    <property type="entry name" value="PDZ domain-like"/>
    <property type="match status" value="1"/>
</dbReference>
<keyword evidence="16" id="KW-0865">Zymogen</keyword>
<evidence type="ECO:0000256" key="11">
    <source>
        <dbReference type="ARBA" id="ARBA00022825"/>
    </source>
</evidence>
<dbReference type="InterPro" id="IPR041489">
    <property type="entry name" value="PDZ_6"/>
</dbReference>
<comment type="caution">
    <text evidence="18">The sequence shown here is derived from an EMBL/GenBank/DDBJ whole genome shotgun (WGS) entry which is preliminary data.</text>
</comment>
<dbReference type="PRINTS" id="PR00834">
    <property type="entry name" value="PROTEASES2C"/>
</dbReference>
<dbReference type="GO" id="GO:0006915">
    <property type="term" value="P:apoptotic process"/>
    <property type="evidence" value="ECO:0007669"/>
    <property type="project" value="UniProtKB-KW"/>
</dbReference>
<evidence type="ECO:0000256" key="13">
    <source>
        <dbReference type="ARBA" id="ARBA00022989"/>
    </source>
</evidence>
<evidence type="ECO:0000313" key="18">
    <source>
        <dbReference type="EMBL" id="KAK9398470.1"/>
    </source>
</evidence>
<comment type="similarity">
    <text evidence="4">Belongs to the peptidase S1C family.</text>
</comment>
<evidence type="ECO:0000259" key="17">
    <source>
        <dbReference type="PROSITE" id="PS50106"/>
    </source>
</evidence>
<gene>
    <name evidence="18" type="ORF">NXF25_013439</name>
</gene>
<evidence type="ECO:0000256" key="4">
    <source>
        <dbReference type="ARBA" id="ARBA00010541"/>
    </source>
</evidence>
<dbReference type="GO" id="GO:0004252">
    <property type="term" value="F:serine-type endopeptidase activity"/>
    <property type="evidence" value="ECO:0007669"/>
    <property type="project" value="InterPro"/>
</dbReference>
<evidence type="ECO:0000256" key="1">
    <source>
        <dbReference type="ARBA" id="ARBA00001760"/>
    </source>
</evidence>
<dbReference type="GO" id="GO:0043065">
    <property type="term" value="P:positive regulation of apoptotic process"/>
    <property type="evidence" value="ECO:0007669"/>
    <property type="project" value="TreeGrafter"/>
</dbReference>
<keyword evidence="12" id="KW-0809">Transit peptide</keyword>
<dbReference type="PROSITE" id="PS50106">
    <property type="entry name" value="PDZ"/>
    <property type="match status" value="1"/>
</dbReference>
<evidence type="ECO:0000256" key="16">
    <source>
        <dbReference type="ARBA" id="ARBA00023145"/>
    </source>
</evidence>
<keyword evidence="11" id="KW-0720">Serine protease</keyword>
<dbReference type="SMART" id="SM00228">
    <property type="entry name" value="PDZ"/>
    <property type="match status" value="1"/>
</dbReference>
<dbReference type="EC" id="3.4.21.108" evidence="5"/>
<keyword evidence="15" id="KW-0472">Membrane</keyword>
<evidence type="ECO:0000256" key="10">
    <source>
        <dbReference type="ARBA" id="ARBA00022801"/>
    </source>
</evidence>
<comment type="subcellular location">
    <subcellularLocation>
        <location evidence="3">Mitochondrion intermembrane space</location>
    </subcellularLocation>
    <subcellularLocation>
        <location evidence="2">Mitochondrion membrane</location>
        <topology evidence="2">Single-pass membrane protein</topology>
    </subcellularLocation>
</comment>
<keyword evidence="14" id="KW-0496">Mitochondrion</keyword>
<evidence type="ECO:0000256" key="9">
    <source>
        <dbReference type="ARBA" id="ARBA00022703"/>
    </source>
</evidence>
<evidence type="ECO:0000256" key="2">
    <source>
        <dbReference type="ARBA" id="ARBA00004304"/>
    </source>
</evidence>
<name>A0AAW1B8X9_CROAD</name>
<evidence type="ECO:0000256" key="12">
    <source>
        <dbReference type="ARBA" id="ARBA00022946"/>
    </source>
</evidence>
<evidence type="ECO:0000256" key="8">
    <source>
        <dbReference type="ARBA" id="ARBA00022692"/>
    </source>
</evidence>
<keyword evidence="8" id="KW-0812">Transmembrane</keyword>
<dbReference type="InterPro" id="IPR009003">
    <property type="entry name" value="Peptidase_S1_PA"/>
</dbReference>
<keyword evidence="10" id="KW-0378">Hydrolase</keyword>
<organism evidence="18 19">
    <name type="scientific">Crotalus adamanteus</name>
    <name type="common">Eastern diamondback rattlesnake</name>
    <dbReference type="NCBI Taxonomy" id="8729"/>
    <lineage>
        <taxon>Eukaryota</taxon>
        <taxon>Metazoa</taxon>
        <taxon>Chordata</taxon>
        <taxon>Craniata</taxon>
        <taxon>Vertebrata</taxon>
        <taxon>Euteleostomi</taxon>
        <taxon>Lepidosauria</taxon>
        <taxon>Squamata</taxon>
        <taxon>Bifurcata</taxon>
        <taxon>Unidentata</taxon>
        <taxon>Episquamata</taxon>
        <taxon>Toxicofera</taxon>
        <taxon>Serpentes</taxon>
        <taxon>Colubroidea</taxon>
        <taxon>Viperidae</taxon>
        <taxon>Crotalinae</taxon>
        <taxon>Crotalus</taxon>
    </lineage>
</organism>
<dbReference type="PANTHER" id="PTHR22939:SF127">
    <property type="entry name" value="SERINE PROTEASE HTRA2, MITOCHONDRIAL"/>
    <property type="match status" value="1"/>
</dbReference>
<feature type="domain" description="PDZ" evidence="17">
    <location>
        <begin position="379"/>
        <end position="434"/>
    </location>
</feature>
<dbReference type="PANTHER" id="PTHR22939">
    <property type="entry name" value="SERINE PROTEASE FAMILY S1C HTRA-RELATED"/>
    <property type="match status" value="1"/>
</dbReference>
<dbReference type="Proteomes" id="UP001474421">
    <property type="component" value="Unassembled WGS sequence"/>
</dbReference>
<evidence type="ECO:0000256" key="7">
    <source>
        <dbReference type="ARBA" id="ARBA00022670"/>
    </source>
</evidence>
<dbReference type="FunFam" id="2.40.10.120:FF:000004">
    <property type="entry name" value="Serine protease HTRA2, mitochondrial"/>
    <property type="match status" value="1"/>
</dbReference>
<dbReference type="GO" id="GO:0007005">
    <property type="term" value="P:mitochondrion organization"/>
    <property type="evidence" value="ECO:0007669"/>
    <property type="project" value="UniProtKB-ARBA"/>
</dbReference>
<dbReference type="InterPro" id="IPR001478">
    <property type="entry name" value="PDZ"/>
</dbReference>
<keyword evidence="19" id="KW-1185">Reference proteome</keyword>
<evidence type="ECO:0000256" key="14">
    <source>
        <dbReference type="ARBA" id="ARBA00023128"/>
    </source>
</evidence>
<dbReference type="GO" id="GO:0031966">
    <property type="term" value="C:mitochondrial membrane"/>
    <property type="evidence" value="ECO:0007669"/>
    <property type="project" value="UniProtKB-SubCell"/>
</dbReference>
<evidence type="ECO:0000256" key="5">
    <source>
        <dbReference type="ARBA" id="ARBA00013033"/>
    </source>
</evidence>
<dbReference type="AlphaFoldDB" id="A0AAW1B8X9"/>
<dbReference type="EMBL" id="JAOTOJ010000007">
    <property type="protein sequence ID" value="KAK9398470.1"/>
    <property type="molecule type" value="Genomic_DNA"/>
</dbReference>
<sequence length="447" mass="47413">MSGAWRAGGRSAAARPCLFRRRWWTARTTTPGLPRGSVRRAMAARLAAVLRAFPGRRGAAAAAALTGSGGGAGGPRGERRSPFPSLRWAAAAGGAAAGAALGLLLSGAAGEERPRLPVLSAAVPAPPPRSPRSTYNFIADVVEQTAPALVYIEILGRHPFSGREVPISNGSGFVVSADGLVVTNAHVVANRRRVRVRLASGELYDAVVRQVDQVADIATLKISPKHPLPTLRLGRSSEVRQGEFVVAMGSPFALQNTITSGIVSSAQRGGRELGLASSDMEYIQTDAAIDFGNSGGPLVNLDGEVIGVNTMKVTPGISFAIPSDRLRVFLEQEQKHKESWFGGSEGKRRYIGVMMLTLTPSILSELKGRNPSFPDVSYGVLIHKVIVGSPAHQSGLKAGDVITEINGRASRRAEDIYEAVRTQSRLTLQVHRGYEVLLLTITPEVTE</sequence>